<protein>
    <submittedName>
        <fullName evidence="4">Uncharacterized protein</fullName>
    </submittedName>
</protein>
<dbReference type="Pfam" id="PF00400">
    <property type="entry name" value="WD40"/>
    <property type="match status" value="2"/>
</dbReference>
<dbReference type="OrthoDB" id="972532at2759"/>
<dbReference type="EMBL" id="ML122251">
    <property type="protein sequence ID" value="RPD66633.1"/>
    <property type="molecule type" value="Genomic_DNA"/>
</dbReference>
<sequence>MAVTPSQPVLDICEVAGSSGQADEAWNSPWSHDSTRLVSSKDKTVLIWDIEYHQDMGCTGPKGFMREEASLTNRAHYRSPRGYPTATDSYISADGDDQEEWDSSFSIQDFVITPDATRLFALGRPKLEIPLTKEVTQKLNGPTQTHLSLRSCFIGASEQFVASGSEVVPTDGDVYVWDRSPGTLVKTLSGHGTRCVDAVASNPANRNIFASASYDSTVRLWELK</sequence>
<dbReference type="SUPFAM" id="SSF50998">
    <property type="entry name" value="Quinoprotein alcohol dehydrogenase-like"/>
    <property type="match status" value="1"/>
</dbReference>
<dbReference type="STRING" id="1328759.A0A5C2SRY1"/>
<name>A0A5C2SRY1_9APHY</name>
<dbReference type="SMART" id="SM00320">
    <property type="entry name" value="WD40"/>
    <property type="match status" value="2"/>
</dbReference>
<evidence type="ECO:0000313" key="4">
    <source>
        <dbReference type="EMBL" id="RPD66633.1"/>
    </source>
</evidence>
<proteinExistence type="predicted"/>
<dbReference type="PANTHER" id="PTHR22838:SF0">
    <property type="entry name" value="WD REPEAT-CONTAINING PROTEIN 26"/>
    <property type="match status" value="1"/>
</dbReference>
<dbReference type="PANTHER" id="PTHR22838">
    <property type="entry name" value="WD REPEAT PROTEIN 26-RELATED"/>
    <property type="match status" value="1"/>
</dbReference>
<keyword evidence="2" id="KW-0677">Repeat</keyword>
<evidence type="ECO:0000313" key="5">
    <source>
        <dbReference type="Proteomes" id="UP000313359"/>
    </source>
</evidence>
<dbReference type="InterPro" id="IPR051350">
    <property type="entry name" value="WD_repeat-ST_regulator"/>
</dbReference>
<evidence type="ECO:0000256" key="2">
    <source>
        <dbReference type="ARBA" id="ARBA00022737"/>
    </source>
</evidence>
<dbReference type="PROSITE" id="PS50082">
    <property type="entry name" value="WD_REPEATS_2"/>
    <property type="match status" value="1"/>
</dbReference>
<evidence type="ECO:0000256" key="3">
    <source>
        <dbReference type="PROSITE-ProRule" id="PRU00221"/>
    </source>
</evidence>
<dbReference type="PROSITE" id="PS50294">
    <property type="entry name" value="WD_REPEATS_REGION"/>
    <property type="match status" value="1"/>
</dbReference>
<keyword evidence="1 3" id="KW-0853">WD repeat</keyword>
<accession>A0A5C2SRY1</accession>
<gene>
    <name evidence="4" type="ORF">L227DRAFT_560006</name>
</gene>
<organism evidence="4 5">
    <name type="scientific">Lentinus tigrinus ALCF2SS1-6</name>
    <dbReference type="NCBI Taxonomy" id="1328759"/>
    <lineage>
        <taxon>Eukaryota</taxon>
        <taxon>Fungi</taxon>
        <taxon>Dikarya</taxon>
        <taxon>Basidiomycota</taxon>
        <taxon>Agaricomycotina</taxon>
        <taxon>Agaricomycetes</taxon>
        <taxon>Polyporales</taxon>
        <taxon>Polyporaceae</taxon>
        <taxon>Lentinus</taxon>
    </lineage>
</organism>
<dbReference type="AlphaFoldDB" id="A0A5C2SRY1"/>
<feature type="repeat" description="WD" evidence="3">
    <location>
        <begin position="205"/>
        <end position="224"/>
    </location>
</feature>
<dbReference type="Proteomes" id="UP000313359">
    <property type="component" value="Unassembled WGS sequence"/>
</dbReference>
<reference evidence="4" key="1">
    <citation type="journal article" date="2018" name="Genome Biol. Evol.">
        <title>Genomics and development of Lentinus tigrinus, a white-rot wood-decaying mushroom with dimorphic fruiting bodies.</title>
        <authorList>
            <person name="Wu B."/>
            <person name="Xu Z."/>
            <person name="Knudson A."/>
            <person name="Carlson A."/>
            <person name="Chen N."/>
            <person name="Kovaka S."/>
            <person name="LaButti K."/>
            <person name="Lipzen A."/>
            <person name="Pennachio C."/>
            <person name="Riley R."/>
            <person name="Schakwitz W."/>
            <person name="Umezawa K."/>
            <person name="Ohm R.A."/>
            <person name="Grigoriev I.V."/>
            <person name="Nagy L.G."/>
            <person name="Gibbons J."/>
            <person name="Hibbett D."/>
        </authorList>
    </citation>
    <scope>NUCLEOTIDE SEQUENCE [LARGE SCALE GENOMIC DNA]</scope>
    <source>
        <strain evidence="4">ALCF2SS1-6</strain>
    </source>
</reference>
<dbReference type="Gene3D" id="2.130.10.10">
    <property type="entry name" value="YVTN repeat-like/Quinoprotein amine dehydrogenase"/>
    <property type="match status" value="1"/>
</dbReference>
<evidence type="ECO:0000256" key="1">
    <source>
        <dbReference type="ARBA" id="ARBA00022574"/>
    </source>
</evidence>
<dbReference type="InterPro" id="IPR015943">
    <property type="entry name" value="WD40/YVTN_repeat-like_dom_sf"/>
</dbReference>
<keyword evidence="5" id="KW-1185">Reference proteome</keyword>
<dbReference type="InterPro" id="IPR011047">
    <property type="entry name" value="Quinoprotein_ADH-like_sf"/>
</dbReference>
<dbReference type="InterPro" id="IPR001680">
    <property type="entry name" value="WD40_rpt"/>
</dbReference>